<dbReference type="PANTHER" id="PTHR10037:SF62">
    <property type="entry name" value="SODIUM CHANNEL PROTEIN 60E"/>
    <property type="match status" value="1"/>
</dbReference>
<dbReference type="InterPro" id="IPR005821">
    <property type="entry name" value="Ion_trans_dom"/>
</dbReference>
<evidence type="ECO:0000256" key="6">
    <source>
        <dbReference type="SAM" id="MobiDB-lite"/>
    </source>
</evidence>
<keyword evidence="2 7" id="KW-0812">Transmembrane</keyword>
<evidence type="ECO:0000256" key="2">
    <source>
        <dbReference type="ARBA" id="ARBA00022692"/>
    </source>
</evidence>
<feature type="region of interest" description="Disordered" evidence="6">
    <location>
        <begin position="830"/>
        <end position="850"/>
    </location>
</feature>
<accession>A0ABP0LEE4</accession>
<evidence type="ECO:0000313" key="10">
    <source>
        <dbReference type="Proteomes" id="UP001642484"/>
    </source>
</evidence>
<evidence type="ECO:0000256" key="1">
    <source>
        <dbReference type="ARBA" id="ARBA00004141"/>
    </source>
</evidence>
<gene>
    <name evidence="9" type="ORF">CCMP2556_LOCUS20312</name>
</gene>
<dbReference type="InterPro" id="IPR011992">
    <property type="entry name" value="EF-hand-dom_pair"/>
</dbReference>
<dbReference type="CDD" id="cd00051">
    <property type="entry name" value="EFh"/>
    <property type="match status" value="1"/>
</dbReference>
<dbReference type="SMART" id="SM00054">
    <property type="entry name" value="EFh"/>
    <property type="match status" value="2"/>
</dbReference>
<proteinExistence type="predicted"/>
<feature type="compositionally biased region" description="Polar residues" evidence="6">
    <location>
        <begin position="967"/>
        <end position="976"/>
    </location>
</feature>
<dbReference type="InterPro" id="IPR043203">
    <property type="entry name" value="VGCC_Ca_Na"/>
</dbReference>
<keyword evidence="4 7" id="KW-1133">Transmembrane helix</keyword>
<dbReference type="InterPro" id="IPR018247">
    <property type="entry name" value="EF_Hand_1_Ca_BS"/>
</dbReference>
<feature type="compositionally biased region" description="Polar residues" evidence="6">
    <location>
        <begin position="328"/>
        <end position="338"/>
    </location>
</feature>
<keyword evidence="3" id="KW-0106">Calcium</keyword>
<dbReference type="SUPFAM" id="SSF81324">
    <property type="entry name" value="Voltage-gated potassium channels"/>
    <property type="match status" value="1"/>
</dbReference>
<comment type="caution">
    <text evidence="9">The sequence shown here is derived from an EMBL/GenBank/DDBJ whole genome shotgun (WGS) entry which is preliminary data.</text>
</comment>
<feature type="domain" description="EF-hand" evidence="8">
    <location>
        <begin position="721"/>
        <end position="756"/>
    </location>
</feature>
<name>A0ABP0LEE4_9DINO</name>
<dbReference type="PANTHER" id="PTHR10037">
    <property type="entry name" value="VOLTAGE-GATED CATION CHANNEL CALCIUM AND SODIUM"/>
    <property type="match status" value="1"/>
</dbReference>
<dbReference type="PROSITE" id="PS50222">
    <property type="entry name" value="EF_HAND_2"/>
    <property type="match status" value="2"/>
</dbReference>
<feature type="transmembrane region" description="Helical" evidence="7">
    <location>
        <begin position="632"/>
        <end position="657"/>
    </location>
</feature>
<dbReference type="InterPro" id="IPR002048">
    <property type="entry name" value="EF_hand_dom"/>
</dbReference>
<dbReference type="Pfam" id="PF13202">
    <property type="entry name" value="EF-hand_5"/>
    <property type="match status" value="1"/>
</dbReference>
<dbReference type="SUPFAM" id="SSF47473">
    <property type="entry name" value="EF-hand"/>
    <property type="match status" value="2"/>
</dbReference>
<organism evidence="9 10">
    <name type="scientific">Durusdinium trenchii</name>
    <dbReference type="NCBI Taxonomy" id="1381693"/>
    <lineage>
        <taxon>Eukaryota</taxon>
        <taxon>Sar</taxon>
        <taxon>Alveolata</taxon>
        <taxon>Dinophyceae</taxon>
        <taxon>Suessiales</taxon>
        <taxon>Symbiodiniaceae</taxon>
        <taxon>Durusdinium</taxon>
    </lineage>
</organism>
<dbReference type="Gene3D" id="1.20.120.350">
    <property type="entry name" value="Voltage-gated potassium channels. Chain C"/>
    <property type="match status" value="1"/>
</dbReference>
<dbReference type="Proteomes" id="UP001642484">
    <property type="component" value="Unassembled WGS sequence"/>
</dbReference>
<dbReference type="InterPro" id="IPR027359">
    <property type="entry name" value="Volt_channel_dom_sf"/>
</dbReference>
<dbReference type="Pfam" id="PF00520">
    <property type="entry name" value="Ion_trans"/>
    <property type="match status" value="1"/>
</dbReference>
<keyword evidence="10" id="KW-1185">Reference proteome</keyword>
<evidence type="ECO:0000256" key="3">
    <source>
        <dbReference type="ARBA" id="ARBA00022837"/>
    </source>
</evidence>
<dbReference type="Gene3D" id="1.10.238.10">
    <property type="entry name" value="EF-hand"/>
    <property type="match status" value="2"/>
</dbReference>
<feature type="region of interest" description="Disordered" evidence="6">
    <location>
        <begin position="316"/>
        <end position="344"/>
    </location>
</feature>
<protein>
    <recommendedName>
        <fullName evidence="8">EF-hand domain-containing protein</fullName>
    </recommendedName>
</protein>
<reference evidence="9 10" key="1">
    <citation type="submission" date="2024-02" db="EMBL/GenBank/DDBJ databases">
        <authorList>
            <person name="Chen Y."/>
            <person name="Shah S."/>
            <person name="Dougan E. K."/>
            <person name="Thang M."/>
            <person name="Chan C."/>
        </authorList>
    </citation>
    <scope>NUCLEOTIDE SEQUENCE [LARGE SCALE GENOMIC DNA]</scope>
</reference>
<dbReference type="PROSITE" id="PS00018">
    <property type="entry name" value="EF_HAND_1"/>
    <property type="match status" value="1"/>
</dbReference>
<evidence type="ECO:0000259" key="8">
    <source>
        <dbReference type="PROSITE" id="PS50222"/>
    </source>
</evidence>
<sequence>MMAQRRALPTVKPRQVRELRAAVVPPGSRGPLATENLKMAEKQFMRACEDIGFSGCLVTLWRQLDPEGTGHISLHDIDPATALALADFKVVLMKQFNGSVEGFMKTADSKRGQRAGREEFVKIVEEHLQGQGKKLFDLLCRTSTNTVSVSELRFLEKWRPPRYFVVPPDRTRMGQFKSGLADAHGNALKAWFKILDTDQAMRITAARFHAQMLRYRKLTDEEAAQVWRALDVDCSGHLFLRRYHPKSHEAAASLKRWAAKHGGVAKFISRLEPPSGKVTKVSFRKALVDVLEAPAADLLFDGLDVGDTGHLTEQVESANNQRRADALKSSSENLTPETEVTECPTDPVRHAASQDSVLEIEMHQNPETAKERRASEKSSARSSFEAIMLPAKRIRSVVRPASTSARWQVRCAFFRHHLGEILNSQRFDTMLGVIIIANAVNIGLELSWRAQGQDTTICNVLEHCFLAIYTIELAMRMLLDWHVVLTDVWVRFDIFLVSLGIVSQWILDPFFSDVAEVHTLLMLRCARLLRLAKTVRFLMRFKELWMLVQGLANSAYTMVYTILLLFVVLYIFACLALQLLYQHPMIEQDEIFAKTVQENFSDLASAMVTLLQFVSFDNIVHVYKPLGDRDPLLLAYFVVVILVVGITIMNLVTAVIVNSSLEQVAKDKSLLQTIEEQNRKKVLADLRAMFYRMDYDGSGEVSREEICRIPPHERQVLRELTGFDDPLELFDALDTDEKGEIGIEEFCDGLWEVAVSDSPLEIKRMQKQVEHIKHHLSSYISDTEHIKSVLKELLTTTQKMESGMNSMNSSVSPSWFLGQAQEDFNMRRVPSNPVRPDVEGDTPIAPVPGRRRSITSKAANVARRLVKPFGGGSHARPEEEVPLWALRLSHDVHELRHITENVVVAALGELMPQTSSEVRRRSLQPALIREEEDEDLDSSHSSSFRDPGSRPWTNPFEESSHSRGGNEDQSVMTPSSPMLEPILQPSPMQVEPDGAPLAKERTIVPV</sequence>
<evidence type="ECO:0000313" key="9">
    <source>
        <dbReference type="EMBL" id="CAK9036504.1"/>
    </source>
</evidence>
<keyword evidence="5 7" id="KW-0472">Membrane</keyword>
<evidence type="ECO:0000256" key="7">
    <source>
        <dbReference type="SAM" id="Phobius"/>
    </source>
</evidence>
<evidence type="ECO:0000256" key="4">
    <source>
        <dbReference type="ARBA" id="ARBA00022989"/>
    </source>
</evidence>
<dbReference type="Gene3D" id="1.10.287.70">
    <property type="match status" value="1"/>
</dbReference>
<feature type="domain" description="EF-hand" evidence="8">
    <location>
        <begin position="681"/>
        <end position="716"/>
    </location>
</feature>
<dbReference type="EMBL" id="CAXAMN010011891">
    <property type="protein sequence ID" value="CAK9036504.1"/>
    <property type="molecule type" value="Genomic_DNA"/>
</dbReference>
<feature type="transmembrane region" description="Helical" evidence="7">
    <location>
        <begin position="559"/>
        <end position="580"/>
    </location>
</feature>
<comment type="subcellular location">
    <subcellularLocation>
        <location evidence="1">Membrane</location>
        <topology evidence="1">Multi-pass membrane protein</topology>
    </subcellularLocation>
</comment>
<feature type="region of interest" description="Disordered" evidence="6">
    <location>
        <begin position="928"/>
        <end position="1006"/>
    </location>
</feature>
<evidence type="ECO:0000256" key="5">
    <source>
        <dbReference type="ARBA" id="ARBA00023136"/>
    </source>
</evidence>